<accession>A0A2P2PUJ5</accession>
<reference evidence="2" key="1">
    <citation type="submission" date="2018-02" db="EMBL/GenBank/DDBJ databases">
        <title>Rhizophora mucronata_Transcriptome.</title>
        <authorList>
            <person name="Meera S.P."/>
            <person name="Sreeshan A."/>
            <person name="Augustine A."/>
        </authorList>
    </citation>
    <scope>NUCLEOTIDE SEQUENCE</scope>
    <source>
        <tissue evidence="2">Leaf</tissue>
    </source>
</reference>
<feature type="transmembrane region" description="Helical" evidence="1">
    <location>
        <begin position="13"/>
        <end position="36"/>
    </location>
</feature>
<dbReference type="AlphaFoldDB" id="A0A2P2PUJ5"/>
<sequence>MCMDFINNVALNLFFSFMIYGFLFVVFYFILSRLVFRL</sequence>
<organism evidence="2">
    <name type="scientific">Rhizophora mucronata</name>
    <name type="common">Asiatic mangrove</name>
    <dbReference type="NCBI Taxonomy" id="61149"/>
    <lineage>
        <taxon>Eukaryota</taxon>
        <taxon>Viridiplantae</taxon>
        <taxon>Streptophyta</taxon>
        <taxon>Embryophyta</taxon>
        <taxon>Tracheophyta</taxon>
        <taxon>Spermatophyta</taxon>
        <taxon>Magnoliopsida</taxon>
        <taxon>eudicotyledons</taxon>
        <taxon>Gunneridae</taxon>
        <taxon>Pentapetalae</taxon>
        <taxon>rosids</taxon>
        <taxon>fabids</taxon>
        <taxon>Malpighiales</taxon>
        <taxon>Rhizophoraceae</taxon>
        <taxon>Rhizophora</taxon>
    </lineage>
</organism>
<name>A0A2P2PUJ5_RHIMU</name>
<protein>
    <submittedName>
        <fullName evidence="2">Uncharacterized protein</fullName>
    </submittedName>
</protein>
<evidence type="ECO:0000256" key="1">
    <source>
        <dbReference type="SAM" id="Phobius"/>
    </source>
</evidence>
<dbReference type="EMBL" id="GGEC01077916">
    <property type="protein sequence ID" value="MBX58400.1"/>
    <property type="molecule type" value="Transcribed_RNA"/>
</dbReference>
<keyword evidence="1" id="KW-1133">Transmembrane helix</keyword>
<proteinExistence type="predicted"/>
<keyword evidence="1" id="KW-0812">Transmembrane</keyword>
<keyword evidence="1" id="KW-0472">Membrane</keyword>
<evidence type="ECO:0000313" key="2">
    <source>
        <dbReference type="EMBL" id="MBX58400.1"/>
    </source>
</evidence>